<name>A0A1H5V7E0_9FIRM</name>
<reference evidence="1 2" key="1">
    <citation type="submission" date="2016-10" db="EMBL/GenBank/DDBJ databases">
        <authorList>
            <person name="de Groot N.N."/>
        </authorList>
    </citation>
    <scope>NUCLEOTIDE SEQUENCE [LARGE SCALE GENOMIC DNA]</scope>
    <source>
        <strain evidence="1 2">D15d</strain>
    </source>
</reference>
<dbReference type="RefSeq" id="WP_103952960.1">
    <property type="nucleotide sequence ID" value="NZ_FNUL01000010.1"/>
</dbReference>
<gene>
    <name evidence="1" type="ORF">SAMN05216537_11021</name>
</gene>
<evidence type="ECO:0000313" key="1">
    <source>
        <dbReference type="EMBL" id="SEF83322.1"/>
    </source>
</evidence>
<accession>A0A1H5V7E0</accession>
<dbReference type="Proteomes" id="UP000236726">
    <property type="component" value="Unassembled WGS sequence"/>
</dbReference>
<evidence type="ECO:0000313" key="2">
    <source>
        <dbReference type="Proteomes" id="UP000236726"/>
    </source>
</evidence>
<dbReference type="AlphaFoldDB" id="A0A1H5V7E0"/>
<proteinExistence type="predicted"/>
<keyword evidence="2" id="KW-1185">Reference proteome</keyword>
<protein>
    <submittedName>
        <fullName evidence="1">Uncharacterized protein</fullName>
    </submittedName>
</protein>
<dbReference type="EMBL" id="FNUL01000010">
    <property type="protein sequence ID" value="SEF83322.1"/>
    <property type="molecule type" value="Genomic_DNA"/>
</dbReference>
<sequence>MSSNIYYYITDIELDYTKFLKSKWSELRFSLDFIEIERMFYKWLDTKNITYKKYSLTPDCNKELLDYDTKSAYENYSELYEKTVFIKFKNKVVGVIAYNSTSIKPNLDYLKEKKSKKGIHLIKEADGPTSIYIAPRK</sequence>
<organism evidence="1 2">
    <name type="scientific">Lachnospira multipara</name>
    <dbReference type="NCBI Taxonomy" id="28051"/>
    <lineage>
        <taxon>Bacteria</taxon>
        <taxon>Bacillati</taxon>
        <taxon>Bacillota</taxon>
        <taxon>Clostridia</taxon>
        <taxon>Lachnospirales</taxon>
        <taxon>Lachnospiraceae</taxon>
        <taxon>Lachnospira</taxon>
    </lineage>
</organism>